<comment type="subunit">
    <text evidence="10">Forms a complex with SecD. Part of the essential Sec protein translocation apparatus which comprises SecA, SecYEG and auxiliary proteins SecDF. Other proteins may also be involved.</text>
</comment>
<keyword evidence="3 10" id="KW-1003">Cell membrane</keyword>
<dbReference type="InterPro" id="IPR022646">
    <property type="entry name" value="SecD/SecF_CS"/>
</dbReference>
<dbReference type="PANTHER" id="PTHR30081">
    <property type="entry name" value="PROTEIN-EXPORT MEMBRANE PROTEIN SEC"/>
    <property type="match status" value="1"/>
</dbReference>
<comment type="function">
    <text evidence="10">Probably participates in protein translocation into and across both the cytoplasmic and thylakoid membranes in cyanobacterial cells.</text>
</comment>
<evidence type="ECO:0000256" key="2">
    <source>
        <dbReference type="ARBA" id="ARBA00022448"/>
    </source>
</evidence>
<accession>A0A6J4UYG0</accession>
<keyword evidence="5 10" id="KW-0812">Transmembrane</keyword>
<evidence type="ECO:0000256" key="3">
    <source>
        <dbReference type="ARBA" id="ARBA00022475"/>
    </source>
</evidence>
<keyword evidence="9 10" id="KW-0472">Membrane</keyword>
<dbReference type="EMBL" id="CADCWO010000046">
    <property type="protein sequence ID" value="CAA9562004.1"/>
    <property type="molecule type" value="Genomic_DNA"/>
</dbReference>
<evidence type="ECO:0000256" key="4">
    <source>
        <dbReference type="ARBA" id="ARBA00022519"/>
    </source>
</evidence>
<feature type="transmembrane region" description="Helical" evidence="10">
    <location>
        <begin position="139"/>
        <end position="160"/>
    </location>
</feature>
<dbReference type="Gene3D" id="1.20.1640.10">
    <property type="entry name" value="Multidrug efflux transporter AcrB transmembrane domain"/>
    <property type="match status" value="1"/>
</dbReference>
<dbReference type="InterPro" id="IPR005665">
    <property type="entry name" value="SecF_bac"/>
</dbReference>
<feature type="transmembrane region" description="Helical" evidence="10">
    <location>
        <begin position="198"/>
        <end position="219"/>
    </location>
</feature>
<dbReference type="NCBIfam" id="TIGR00916">
    <property type="entry name" value="2A0604s01"/>
    <property type="match status" value="1"/>
</dbReference>
<keyword evidence="4" id="KW-0997">Cell inner membrane</keyword>
<organism evidence="12">
    <name type="scientific">uncultured Synechococcales cyanobacterium</name>
    <dbReference type="NCBI Taxonomy" id="1936017"/>
    <lineage>
        <taxon>Bacteria</taxon>
        <taxon>Bacillati</taxon>
        <taxon>Cyanobacteriota</taxon>
        <taxon>Cyanophyceae</taxon>
        <taxon>Synechococcales</taxon>
        <taxon>environmental samples</taxon>
    </lineage>
</organism>
<feature type="transmembrane region" description="Helical" evidence="10">
    <location>
        <begin position="250"/>
        <end position="267"/>
    </location>
</feature>
<dbReference type="PRINTS" id="PR01755">
    <property type="entry name" value="SECFTRNLCASE"/>
</dbReference>
<keyword evidence="8 10" id="KW-0811">Translocation</keyword>
<name>A0A6J4UYG0_9CYAN</name>
<dbReference type="GO" id="GO:0043952">
    <property type="term" value="P:protein transport by the Sec complex"/>
    <property type="evidence" value="ECO:0007669"/>
    <property type="project" value="UniProtKB-UniRule"/>
</dbReference>
<evidence type="ECO:0000259" key="11">
    <source>
        <dbReference type="Pfam" id="PF02355"/>
    </source>
</evidence>
<dbReference type="GO" id="GO:0006605">
    <property type="term" value="P:protein targeting"/>
    <property type="evidence" value="ECO:0007669"/>
    <property type="project" value="UniProtKB-UniRule"/>
</dbReference>
<evidence type="ECO:0000313" key="12">
    <source>
        <dbReference type="EMBL" id="CAA9562004.1"/>
    </source>
</evidence>
<evidence type="ECO:0000256" key="5">
    <source>
        <dbReference type="ARBA" id="ARBA00022692"/>
    </source>
</evidence>
<dbReference type="GO" id="GO:0005886">
    <property type="term" value="C:plasma membrane"/>
    <property type="evidence" value="ECO:0007669"/>
    <property type="project" value="UniProtKB-SubCell"/>
</dbReference>
<reference evidence="12" key="1">
    <citation type="submission" date="2020-02" db="EMBL/GenBank/DDBJ databases">
        <authorList>
            <person name="Meier V. D."/>
        </authorList>
    </citation>
    <scope>NUCLEOTIDE SEQUENCE</scope>
    <source>
        <strain evidence="12">AVDCRST_MAG81</strain>
    </source>
</reference>
<feature type="transmembrane region" description="Helical" evidence="10">
    <location>
        <begin position="12"/>
        <end position="34"/>
    </location>
</feature>
<dbReference type="NCBIfam" id="TIGR00966">
    <property type="entry name" value="transloc_SecF"/>
    <property type="match status" value="1"/>
</dbReference>
<dbReference type="PANTHER" id="PTHR30081:SF8">
    <property type="entry name" value="PROTEIN TRANSLOCASE SUBUNIT SECF"/>
    <property type="match status" value="1"/>
</dbReference>
<dbReference type="InterPro" id="IPR022645">
    <property type="entry name" value="SecD/SecF_bac"/>
</dbReference>
<evidence type="ECO:0000256" key="9">
    <source>
        <dbReference type="ARBA" id="ARBA00023136"/>
    </source>
</evidence>
<dbReference type="InterPro" id="IPR055344">
    <property type="entry name" value="SecD_SecF_C_bact"/>
</dbReference>
<dbReference type="AlphaFoldDB" id="A0A6J4UYG0"/>
<proteinExistence type="inferred from homology"/>
<comment type="subcellular location">
    <subcellularLocation>
        <location evidence="1 10">Cell membrane</location>
        <topology evidence="1 10">Multi-pass membrane protein</topology>
    </subcellularLocation>
</comment>
<protein>
    <recommendedName>
        <fullName evidence="10">Protein-export membrane protein SecF</fullName>
    </recommendedName>
</protein>
<sequence>MKLNVIKQRSLWWTLSAIVIISGLIAMIISWQQFNVPLRPSLDFVGGTRLQFELDCTQPSNCSRPIELATVRDVLAKQNLANSSLQILGTDQHAVSIRTVPLDVEQRSQLQRVLSEKIGAFDPTKTQIDTVGPTVGRQLLSSGLLALLVSFAGITVYLSLRFQLDYAFFAIVALLHDVLITVGIFAILGLVQGTEVDSLFIVALLTIVGFSVNDTVVIYDRIRENLKLHPERSIDQVVEDGVNQTLARSINTTLTVLLTLSSIYLFGGETLKSFALALIIGFAMGAYSSIFVASTLLAWWRNRTPGGANPVVMSRPDINVMP</sequence>
<evidence type="ECO:0000256" key="8">
    <source>
        <dbReference type="ARBA" id="ARBA00023010"/>
    </source>
</evidence>
<dbReference type="HAMAP" id="MF_01464_B">
    <property type="entry name" value="SecF_B"/>
    <property type="match status" value="1"/>
</dbReference>
<evidence type="ECO:0000256" key="10">
    <source>
        <dbReference type="HAMAP-Rule" id="MF_01464"/>
    </source>
</evidence>
<comment type="function">
    <text evidence="10">Part of the Sec protein translocase complex. Interacts with the SecYEG preprotein conducting channel. SecDF uses the proton motive force (PMF) to complete protein translocation after the ATP-dependent function of SecA.</text>
</comment>
<feature type="transmembrane region" description="Helical" evidence="10">
    <location>
        <begin position="273"/>
        <end position="300"/>
    </location>
</feature>
<dbReference type="InterPro" id="IPR048634">
    <property type="entry name" value="SecD_SecF_C"/>
</dbReference>
<dbReference type="FunFam" id="1.20.1640.10:FF:000055">
    <property type="entry name" value="Protein-export membrane protein SecF"/>
    <property type="match status" value="1"/>
</dbReference>
<dbReference type="GO" id="GO:0065002">
    <property type="term" value="P:intracellular protein transmembrane transport"/>
    <property type="evidence" value="ECO:0007669"/>
    <property type="project" value="UniProtKB-UniRule"/>
</dbReference>
<comment type="similarity">
    <text evidence="10">Belongs to the SecD/SecF family. SecF subfamily.</text>
</comment>
<keyword evidence="7 10" id="KW-1133">Transmembrane helix</keyword>
<gene>
    <name evidence="10" type="primary">secF</name>
    <name evidence="12" type="ORF">AVDCRST_MAG81-885</name>
</gene>
<feature type="transmembrane region" description="Helical" evidence="10">
    <location>
        <begin position="167"/>
        <end position="192"/>
    </location>
</feature>
<evidence type="ECO:0000256" key="6">
    <source>
        <dbReference type="ARBA" id="ARBA00022927"/>
    </source>
</evidence>
<keyword evidence="6 10" id="KW-0653">Protein transport</keyword>
<feature type="domain" description="Protein export membrane protein SecD/SecF C-terminal" evidence="11">
    <location>
        <begin position="118"/>
        <end position="302"/>
    </location>
</feature>
<evidence type="ECO:0000256" key="7">
    <source>
        <dbReference type="ARBA" id="ARBA00022989"/>
    </source>
</evidence>
<dbReference type="Pfam" id="PF07549">
    <property type="entry name" value="Sec_GG"/>
    <property type="match status" value="1"/>
</dbReference>
<dbReference type="GO" id="GO:0015450">
    <property type="term" value="F:protein-transporting ATPase activity"/>
    <property type="evidence" value="ECO:0007669"/>
    <property type="project" value="InterPro"/>
</dbReference>
<dbReference type="SUPFAM" id="SSF82866">
    <property type="entry name" value="Multidrug efflux transporter AcrB transmembrane domain"/>
    <property type="match status" value="1"/>
</dbReference>
<dbReference type="Pfam" id="PF02355">
    <property type="entry name" value="SecD_SecF_C"/>
    <property type="match status" value="1"/>
</dbReference>
<dbReference type="InterPro" id="IPR022813">
    <property type="entry name" value="SecD/SecF_arch_bac"/>
</dbReference>
<evidence type="ECO:0000256" key="1">
    <source>
        <dbReference type="ARBA" id="ARBA00004651"/>
    </source>
</evidence>
<keyword evidence="2 10" id="KW-0813">Transport</keyword>